<feature type="compositionally biased region" description="Low complexity" evidence="1">
    <location>
        <begin position="80"/>
        <end position="93"/>
    </location>
</feature>
<keyword evidence="2" id="KW-0812">Transmembrane</keyword>
<feature type="transmembrane region" description="Helical" evidence="2">
    <location>
        <begin position="128"/>
        <end position="149"/>
    </location>
</feature>
<comment type="caution">
    <text evidence="3">The sequence shown here is derived from an EMBL/GenBank/DDBJ whole genome shotgun (WGS) entry which is preliminary data.</text>
</comment>
<keyword evidence="2" id="KW-0472">Membrane</keyword>
<proteinExistence type="predicted"/>
<reference evidence="3 4" key="1">
    <citation type="journal article" date="2022" name="G3 (Bethesda)">
        <title>Enemy or ally: a genomic approach to elucidate the lifestyle of Phyllosticta citrichinaensis.</title>
        <authorList>
            <person name="Buijs V.A."/>
            <person name="Groenewald J.Z."/>
            <person name="Haridas S."/>
            <person name="LaButti K.M."/>
            <person name="Lipzen A."/>
            <person name="Martin F.M."/>
            <person name="Barry K."/>
            <person name="Grigoriev I.V."/>
            <person name="Crous P.W."/>
            <person name="Seidl M.F."/>
        </authorList>
    </citation>
    <scope>NUCLEOTIDE SEQUENCE [LARGE SCALE GENOMIC DNA]</scope>
    <source>
        <strain evidence="3 4">CBS 129764</strain>
    </source>
</reference>
<evidence type="ECO:0000313" key="3">
    <source>
        <dbReference type="EMBL" id="KAK8166875.1"/>
    </source>
</evidence>
<organism evidence="3 4">
    <name type="scientific">Phyllosticta citrichinensis</name>
    <dbReference type="NCBI Taxonomy" id="1130410"/>
    <lineage>
        <taxon>Eukaryota</taxon>
        <taxon>Fungi</taxon>
        <taxon>Dikarya</taxon>
        <taxon>Ascomycota</taxon>
        <taxon>Pezizomycotina</taxon>
        <taxon>Dothideomycetes</taxon>
        <taxon>Dothideomycetes incertae sedis</taxon>
        <taxon>Botryosphaeriales</taxon>
        <taxon>Phyllostictaceae</taxon>
        <taxon>Phyllosticta</taxon>
    </lineage>
</organism>
<dbReference type="EMBL" id="JBBWUH010000005">
    <property type="protein sequence ID" value="KAK8166875.1"/>
    <property type="molecule type" value="Genomic_DNA"/>
</dbReference>
<sequence>MLCLLRRMSVCQSDSLSLTRAVSVHFASSSSSSASSSLFDVVPVSHRTLNPITAPQHTYERGDVAEAAQKLPAKGERCGTPKTTTAMTKTAKSTSRRSKTVATPQRPDFARLDCLDLLVRRPRRHYSLARSCATAAAVAAAAAVVRWAYA</sequence>
<evidence type="ECO:0000256" key="2">
    <source>
        <dbReference type="SAM" id="Phobius"/>
    </source>
</evidence>
<protein>
    <submittedName>
        <fullName evidence="3">Uncharacterized protein</fullName>
    </submittedName>
</protein>
<name>A0ABR1XUF0_9PEZI</name>
<keyword evidence="4" id="KW-1185">Reference proteome</keyword>
<evidence type="ECO:0000256" key="1">
    <source>
        <dbReference type="SAM" id="MobiDB-lite"/>
    </source>
</evidence>
<gene>
    <name evidence="3" type="ORF">IWX90DRAFT_226352</name>
</gene>
<accession>A0ABR1XUF0</accession>
<feature type="region of interest" description="Disordered" evidence="1">
    <location>
        <begin position="75"/>
        <end position="103"/>
    </location>
</feature>
<keyword evidence="2" id="KW-1133">Transmembrane helix</keyword>
<dbReference type="Proteomes" id="UP001456524">
    <property type="component" value="Unassembled WGS sequence"/>
</dbReference>
<evidence type="ECO:0000313" key="4">
    <source>
        <dbReference type="Proteomes" id="UP001456524"/>
    </source>
</evidence>